<organism evidence="1 2">
    <name type="scientific">Calderihabitans maritimus</name>
    <dbReference type="NCBI Taxonomy" id="1246530"/>
    <lineage>
        <taxon>Bacteria</taxon>
        <taxon>Bacillati</taxon>
        <taxon>Bacillota</taxon>
        <taxon>Clostridia</taxon>
        <taxon>Neomoorellales</taxon>
        <taxon>Calderihabitantaceae</taxon>
        <taxon>Calderihabitans</taxon>
    </lineage>
</organism>
<comment type="caution">
    <text evidence="1">The sequence shown here is derived from an EMBL/GenBank/DDBJ whole genome shotgun (WGS) entry which is preliminary data.</text>
</comment>
<dbReference type="InterPro" id="IPR011852">
    <property type="entry name" value="TRAP_TAXI"/>
</dbReference>
<proteinExistence type="predicted"/>
<dbReference type="Proteomes" id="UP000197032">
    <property type="component" value="Unassembled WGS sequence"/>
</dbReference>
<sequence>MKFMRNKLLLAVMLILLTIALVGCGGGQSRQEQPTGQKEEAKNETTTKKIWLSIATGGTGGVYYPYGGGVASIINDHIPNVEATAEVTGASVENTKMVASGQAMLATIMNDVGYQAYHGTGRFEGNKKDIRTVFLMYPNIYQVVTLKETGIKTLEDLKGKRVSVGAPGSGTEYKTNLIFDLLGISYDDFIVQRLPFADQANNLRDKTLDVGIWSVAAPTSSITELAATQDIYIIPFSQEDLDKITSAYPFYNAGEVPAGTYKGQDEAVPTPTVWNTMITSKDAPEDLIYKIVKAVFENRETLINIHKAANWTTPENTIANAVVPLHPGALKYYKELGLEIPDRLIPPEAK</sequence>
<reference evidence="2" key="1">
    <citation type="journal article" date="2017" name="Appl. Environ. Microbiol.">
        <title>Genomic analysis of Calderihabitans maritimus KKC1, a thermophilic hydrogenogenic carboxydotrophic bacterium isolated from marine sediment.</title>
        <authorList>
            <person name="Omae K."/>
            <person name="Yoneda Y."/>
            <person name="Fukuyama Y."/>
            <person name="Yoshida T."/>
            <person name="Sako Y."/>
        </authorList>
    </citation>
    <scope>NUCLEOTIDE SEQUENCE [LARGE SCALE GENOMIC DNA]</scope>
    <source>
        <strain evidence="2">KKC1</strain>
    </source>
</reference>
<dbReference type="EMBL" id="BDGJ01000020">
    <property type="protein sequence ID" value="GAW91587.1"/>
    <property type="molecule type" value="Genomic_DNA"/>
</dbReference>
<evidence type="ECO:0000313" key="2">
    <source>
        <dbReference type="Proteomes" id="UP000197032"/>
    </source>
</evidence>
<dbReference type="Gene3D" id="3.40.190.10">
    <property type="entry name" value="Periplasmic binding protein-like II"/>
    <property type="match status" value="2"/>
</dbReference>
<keyword evidence="2" id="KW-1185">Reference proteome</keyword>
<keyword evidence="1" id="KW-0675">Receptor</keyword>
<accession>A0A1Z5HQE4</accession>
<dbReference type="RefSeq" id="WP_202819927.1">
    <property type="nucleotide sequence ID" value="NZ_BDGJ01000020.1"/>
</dbReference>
<dbReference type="SUPFAM" id="SSF53850">
    <property type="entry name" value="Periplasmic binding protein-like II"/>
    <property type="match status" value="1"/>
</dbReference>
<name>A0A1Z5HQE4_9FIRM</name>
<dbReference type="CDD" id="cd13520">
    <property type="entry name" value="PBP2_TAXI_TRAP"/>
    <property type="match status" value="1"/>
</dbReference>
<protein>
    <submittedName>
        <fullName evidence="1">TAXI family TRAP transporter solute receptor</fullName>
    </submittedName>
</protein>
<evidence type="ECO:0000313" key="1">
    <source>
        <dbReference type="EMBL" id="GAW91587.1"/>
    </source>
</evidence>
<dbReference type="PANTHER" id="PTHR42941">
    <property type="entry name" value="SLL1037 PROTEIN"/>
    <property type="match status" value="1"/>
</dbReference>
<dbReference type="NCBIfam" id="TIGR02122">
    <property type="entry name" value="TRAP_TAXI"/>
    <property type="match status" value="1"/>
</dbReference>
<gene>
    <name evidence="1" type="ORF">KKC1_07480</name>
</gene>
<dbReference type="PANTHER" id="PTHR42941:SF1">
    <property type="entry name" value="SLL1037 PROTEIN"/>
    <property type="match status" value="1"/>
</dbReference>
<dbReference type="Pfam" id="PF16868">
    <property type="entry name" value="NMT1_3"/>
    <property type="match status" value="1"/>
</dbReference>
<dbReference type="PROSITE" id="PS51257">
    <property type="entry name" value="PROKAR_LIPOPROTEIN"/>
    <property type="match status" value="1"/>
</dbReference>
<dbReference type="AlphaFoldDB" id="A0A1Z5HQE4"/>